<evidence type="ECO:0000313" key="1">
    <source>
        <dbReference type="EMBL" id="RZR74955.1"/>
    </source>
</evidence>
<sequence length="104" mass="12198">MVQLKPLIIEPTEEPKLEDAALKFEEKDTEEKSQPTACEPAMASDAVLPDLGYFHYLSQERTTLLEVFLINDLYSTTDDHKKIESLQQQYQHRIYDWIEIKILK</sequence>
<proteinExistence type="predicted"/>
<dbReference type="AlphaFoldDB" id="A0A445ML37"/>
<gene>
    <name evidence="1" type="ORF">BHM03_00046657</name>
</gene>
<accession>A0A445ML37</accession>
<protein>
    <submittedName>
        <fullName evidence="1">Uncharacterized protein</fullName>
    </submittedName>
</protein>
<reference evidence="1" key="1">
    <citation type="journal article" date="2018" name="Data Brief">
        <title>Genome sequence data from 17 accessions of Ensete ventricosum, a staple food crop for millions in Ethiopia.</title>
        <authorList>
            <person name="Yemataw Z."/>
            <person name="Muzemil S."/>
            <person name="Ambachew D."/>
            <person name="Tripathi L."/>
            <person name="Tesfaye K."/>
            <person name="Chala A."/>
            <person name="Farbos A."/>
            <person name="O'Neill P."/>
            <person name="Moore K."/>
            <person name="Grant M."/>
            <person name="Studholme D.J."/>
        </authorList>
    </citation>
    <scope>NUCLEOTIDE SEQUENCE [LARGE SCALE GENOMIC DNA]</scope>
    <source>
        <tissue evidence="1">Leaf</tissue>
    </source>
</reference>
<dbReference type="Proteomes" id="UP000290560">
    <property type="component" value="Unassembled WGS sequence"/>
</dbReference>
<name>A0A445ML37_ENSVE</name>
<organism evidence="1">
    <name type="scientific">Ensete ventricosum</name>
    <name type="common">Abyssinian banana</name>
    <name type="synonym">Musa ensete</name>
    <dbReference type="NCBI Taxonomy" id="4639"/>
    <lineage>
        <taxon>Eukaryota</taxon>
        <taxon>Viridiplantae</taxon>
        <taxon>Streptophyta</taxon>
        <taxon>Embryophyta</taxon>
        <taxon>Tracheophyta</taxon>
        <taxon>Spermatophyta</taxon>
        <taxon>Magnoliopsida</taxon>
        <taxon>Liliopsida</taxon>
        <taxon>Zingiberales</taxon>
        <taxon>Musaceae</taxon>
        <taxon>Ensete</taxon>
    </lineage>
</organism>
<dbReference type="EMBL" id="KV876475">
    <property type="protein sequence ID" value="RZR74955.1"/>
    <property type="molecule type" value="Genomic_DNA"/>
</dbReference>